<dbReference type="AlphaFoldDB" id="A0A5N8V3D1"/>
<dbReference type="InterPro" id="IPR036365">
    <property type="entry name" value="PGBD-like_sf"/>
</dbReference>
<keyword evidence="1" id="KW-0732">Signal</keyword>
<feature type="signal peptide" evidence="1">
    <location>
        <begin position="1"/>
        <end position="29"/>
    </location>
</feature>
<dbReference type="OrthoDB" id="9815541at2"/>
<accession>A0A5N8V3D1</accession>
<keyword evidence="3" id="KW-1185">Reference proteome</keyword>
<sequence length="123" mass="13293">MRRNRLLSAVVAVCATSALGFTVPQTAAADPGSTACSQMPSDLRPTLILGDTGPAVRQAQCLSNMWGGEPPKLVLDGIYGTVMLKKIEWIQVCHGIPQSGVIEDHTWEVLYHPALDCYLPYPD</sequence>
<evidence type="ECO:0000256" key="1">
    <source>
        <dbReference type="SAM" id="SignalP"/>
    </source>
</evidence>
<dbReference type="Proteomes" id="UP000325849">
    <property type="component" value="Unassembled WGS sequence"/>
</dbReference>
<reference evidence="2 3" key="1">
    <citation type="submission" date="2019-07" db="EMBL/GenBank/DDBJ databases">
        <title>New species of Amycolatopsis and Streptomyces.</title>
        <authorList>
            <person name="Duangmal K."/>
            <person name="Teo W.F.A."/>
            <person name="Lipun K."/>
        </authorList>
    </citation>
    <scope>NUCLEOTIDE SEQUENCE [LARGE SCALE GENOMIC DNA]</scope>
    <source>
        <strain evidence="2 3">NBRC 109810</strain>
    </source>
</reference>
<gene>
    <name evidence="2" type="ORF">FNH09_00115</name>
</gene>
<dbReference type="Gene3D" id="1.10.101.10">
    <property type="entry name" value="PGBD-like superfamily/PGBD"/>
    <property type="match status" value="1"/>
</dbReference>
<dbReference type="EMBL" id="VJZD01000001">
    <property type="protein sequence ID" value="MPY29800.1"/>
    <property type="molecule type" value="Genomic_DNA"/>
</dbReference>
<protein>
    <recommendedName>
        <fullName evidence="4">Peptidoglycan-binding protein</fullName>
    </recommendedName>
</protein>
<evidence type="ECO:0000313" key="3">
    <source>
        <dbReference type="Proteomes" id="UP000325849"/>
    </source>
</evidence>
<evidence type="ECO:0008006" key="4">
    <source>
        <dbReference type="Google" id="ProtNLM"/>
    </source>
</evidence>
<name>A0A5N8V3D1_9ACTN</name>
<comment type="caution">
    <text evidence="2">The sequence shown here is derived from an EMBL/GenBank/DDBJ whole genome shotgun (WGS) entry which is preliminary data.</text>
</comment>
<evidence type="ECO:0000313" key="2">
    <source>
        <dbReference type="EMBL" id="MPY29800.1"/>
    </source>
</evidence>
<dbReference type="SUPFAM" id="SSF47090">
    <property type="entry name" value="PGBD-like"/>
    <property type="match status" value="1"/>
</dbReference>
<proteinExistence type="predicted"/>
<dbReference type="InterPro" id="IPR036366">
    <property type="entry name" value="PGBDSf"/>
</dbReference>
<feature type="chain" id="PRO_5024918864" description="Peptidoglycan-binding protein" evidence="1">
    <location>
        <begin position="30"/>
        <end position="123"/>
    </location>
</feature>
<dbReference type="RefSeq" id="WP_152883738.1">
    <property type="nucleotide sequence ID" value="NZ_JBHJTU010000009.1"/>
</dbReference>
<organism evidence="2 3">
    <name type="scientific">Streptomyces adustus</name>
    <dbReference type="NCBI Taxonomy" id="1609272"/>
    <lineage>
        <taxon>Bacteria</taxon>
        <taxon>Bacillati</taxon>
        <taxon>Actinomycetota</taxon>
        <taxon>Actinomycetes</taxon>
        <taxon>Kitasatosporales</taxon>
        <taxon>Streptomycetaceae</taxon>
        <taxon>Streptomyces</taxon>
    </lineage>
</organism>